<dbReference type="Proteomes" id="UP001062846">
    <property type="component" value="Chromosome 9"/>
</dbReference>
<evidence type="ECO:0000313" key="2">
    <source>
        <dbReference type="Proteomes" id="UP001062846"/>
    </source>
</evidence>
<dbReference type="EMBL" id="CM046396">
    <property type="protein sequence ID" value="KAI8538278.1"/>
    <property type="molecule type" value="Genomic_DNA"/>
</dbReference>
<evidence type="ECO:0000313" key="1">
    <source>
        <dbReference type="EMBL" id="KAI8538278.1"/>
    </source>
</evidence>
<gene>
    <name evidence="1" type="ORF">RHMOL_Rhmol09G0090000</name>
</gene>
<organism evidence="1 2">
    <name type="scientific">Rhododendron molle</name>
    <name type="common">Chinese azalea</name>
    <name type="synonym">Azalea mollis</name>
    <dbReference type="NCBI Taxonomy" id="49168"/>
    <lineage>
        <taxon>Eukaryota</taxon>
        <taxon>Viridiplantae</taxon>
        <taxon>Streptophyta</taxon>
        <taxon>Embryophyta</taxon>
        <taxon>Tracheophyta</taxon>
        <taxon>Spermatophyta</taxon>
        <taxon>Magnoliopsida</taxon>
        <taxon>eudicotyledons</taxon>
        <taxon>Gunneridae</taxon>
        <taxon>Pentapetalae</taxon>
        <taxon>asterids</taxon>
        <taxon>Ericales</taxon>
        <taxon>Ericaceae</taxon>
        <taxon>Ericoideae</taxon>
        <taxon>Rhodoreae</taxon>
        <taxon>Rhododendron</taxon>
    </lineage>
</organism>
<sequence length="133" mass="15445">MELEQYFSLYEGTCDKKEFVVELSHRLNYLGSPAPKDRWMIMPEIGHLIASVFHVVLVFLSNHQCLTFIPLRFPPLPPESRSLIALGHVNGSLCNCIFATEFPHPTYFKELVDKSLPICGWMRYTVFKQDRRV</sequence>
<proteinExistence type="predicted"/>
<name>A0ACC0MB63_RHOML</name>
<comment type="caution">
    <text evidence="1">The sequence shown here is derived from an EMBL/GenBank/DDBJ whole genome shotgun (WGS) entry which is preliminary data.</text>
</comment>
<reference evidence="1" key="1">
    <citation type="submission" date="2022-02" db="EMBL/GenBank/DDBJ databases">
        <title>Plant Genome Project.</title>
        <authorList>
            <person name="Zhang R.-G."/>
        </authorList>
    </citation>
    <scope>NUCLEOTIDE SEQUENCE</scope>
    <source>
        <strain evidence="1">AT1</strain>
    </source>
</reference>
<keyword evidence="2" id="KW-1185">Reference proteome</keyword>
<protein>
    <submittedName>
        <fullName evidence="1">Uncharacterized protein</fullName>
    </submittedName>
</protein>
<accession>A0ACC0MB63</accession>